<dbReference type="Proteomes" id="UP000433050">
    <property type="component" value="Unassembled WGS sequence"/>
</dbReference>
<proteinExistence type="predicted"/>
<keyword evidence="2" id="KW-1185">Reference proteome</keyword>
<sequence>MLDRSTIRHVHWQLALDQAEPAGGGIVTGYDDIEQEMITIILTPIGSVPCNPLKGCDLLPYIDRPPAEALPLISRNIWLAIATWVTRIEVQPVETRAIAFEHFGITVPWRVKGDVAAEIRRTELSLSQLNGRLTGALL</sequence>
<dbReference type="EMBL" id="CACSAS010000001">
    <property type="protein sequence ID" value="CAA0086861.1"/>
    <property type="molecule type" value="Genomic_DNA"/>
</dbReference>
<evidence type="ECO:0008006" key="3">
    <source>
        <dbReference type="Google" id="ProtNLM"/>
    </source>
</evidence>
<accession>A0A5S9NBS3</accession>
<evidence type="ECO:0000313" key="1">
    <source>
        <dbReference type="EMBL" id="CAA0086861.1"/>
    </source>
</evidence>
<dbReference type="AlphaFoldDB" id="A0A5S9NBS3"/>
<organism evidence="1 2">
    <name type="scientific">Starkeya nomas</name>
    <dbReference type="NCBI Taxonomy" id="2666134"/>
    <lineage>
        <taxon>Bacteria</taxon>
        <taxon>Pseudomonadati</taxon>
        <taxon>Pseudomonadota</taxon>
        <taxon>Alphaproteobacteria</taxon>
        <taxon>Hyphomicrobiales</taxon>
        <taxon>Xanthobacteraceae</taxon>
        <taxon>Starkeya</taxon>
    </lineage>
</organism>
<evidence type="ECO:0000313" key="2">
    <source>
        <dbReference type="Proteomes" id="UP000433050"/>
    </source>
</evidence>
<dbReference type="Gene3D" id="3.10.450.40">
    <property type="match status" value="1"/>
</dbReference>
<dbReference type="RefSeq" id="WP_159597663.1">
    <property type="nucleotide sequence ID" value="NZ_CACSAS010000001.1"/>
</dbReference>
<name>A0A5S9NBS3_9HYPH</name>
<dbReference type="SUPFAM" id="SSF160719">
    <property type="entry name" value="gpW/gp25-like"/>
    <property type="match status" value="1"/>
</dbReference>
<gene>
    <name evidence="1" type="ORF">STARVERO_00317</name>
</gene>
<reference evidence="1 2" key="1">
    <citation type="submission" date="2019-12" db="EMBL/GenBank/DDBJ databases">
        <authorList>
            <person name="Reyes-Prieto M."/>
        </authorList>
    </citation>
    <scope>NUCLEOTIDE SEQUENCE [LARGE SCALE GENOMIC DNA]</scope>
    <source>
        <strain evidence="1">HF14-78462</strain>
    </source>
</reference>
<protein>
    <recommendedName>
        <fullName evidence="3">IraD/Gp25-like domain-containing protein</fullName>
    </recommendedName>
</protein>